<protein>
    <submittedName>
        <fullName evidence="1">Uncharacterized protein</fullName>
    </submittedName>
</protein>
<organism evidence="1">
    <name type="scientific">marine sediment metagenome</name>
    <dbReference type="NCBI Taxonomy" id="412755"/>
    <lineage>
        <taxon>unclassified sequences</taxon>
        <taxon>metagenomes</taxon>
        <taxon>ecological metagenomes</taxon>
    </lineage>
</organism>
<accession>X1GUU8</accession>
<dbReference type="EMBL" id="BARU01021521">
    <property type="protein sequence ID" value="GAH60932.1"/>
    <property type="molecule type" value="Genomic_DNA"/>
</dbReference>
<gene>
    <name evidence="1" type="ORF">S03H2_35209</name>
</gene>
<feature type="non-terminal residue" evidence="1">
    <location>
        <position position="1"/>
    </location>
</feature>
<sequence>LLEEASTAIDLNEIFLDLKSNQEYYDLRIFDTFSEIRSVIWLHNNGYVNIHKIPRSTTKTPDFIAEDRNGKIIVIEVKHIGSEYPFHDLANDRAKGLLLINGLMGKRGLEIDGTEKYLKYQHRILAIRYIYEKLVGKLRQQLSSKAINELCTDNIKEIDLLNNLIKVKATKYIGNSLTNYDMPDKPPTPLDTIEH</sequence>
<comment type="caution">
    <text evidence="1">The sequence shown here is derived from an EMBL/GenBank/DDBJ whole genome shotgun (WGS) entry which is preliminary data.</text>
</comment>
<proteinExistence type="predicted"/>
<name>X1GUU8_9ZZZZ</name>
<reference evidence="1" key="1">
    <citation type="journal article" date="2014" name="Front. Microbiol.">
        <title>High frequency of phylogenetically diverse reductive dehalogenase-homologous genes in deep subseafloor sedimentary metagenomes.</title>
        <authorList>
            <person name="Kawai M."/>
            <person name="Futagami T."/>
            <person name="Toyoda A."/>
            <person name="Takaki Y."/>
            <person name="Nishi S."/>
            <person name="Hori S."/>
            <person name="Arai W."/>
            <person name="Tsubouchi T."/>
            <person name="Morono Y."/>
            <person name="Uchiyama I."/>
            <person name="Ito T."/>
            <person name="Fujiyama A."/>
            <person name="Inagaki F."/>
            <person name="Takami H."/>
        </authorList>
    </citation>
    <scope>NUCLEOTIDE SEQUENCE</scope>
    <source>
        <strain evidence="1">Expedition CK06-06</strain>
    </source>
</reference>
<dbReference type="AlphaFoldDB" id="X1GUU8"/>
<evidence type="ECO:0000313" key="1">
    <source>
        <dbReference type="EMBL" id="GAH60932.1"/>
    </source>
</evidence>